<protein>
    <submittedName>
        <fullName evidence="1">Uncharacterized protein</fullName>
    </submittedName>
</protein>
<organism evidence="1 2">
    <name type="scientific">Colletotrichum limetticola</name>
    <dbReference type="NCBI Taxonomy" id="1209924"/>
    <lineage>
        <taxon>Eukaryota</taxon>
        <taxon>Fungi</taxon>
        <taxon>Dikarya</taxon>
        <taxon>Ascomycota</taxon>
        <taxon>Pezizomycotina</taxon>
        <taxon>Sordariomycetes</taxon>
        <taxon>Hypocreomycetidae</taxon>
        <taxon>Glomerellales</taxon>
        <taxon>Glomerellaceae</taxon>
        <taxon>Colletotrichum</taxon>
        <taxon>Colletotrichum acutatum species complex</taxon>
    </lineage>
</organism>
<comment type="caution">
    <text evidence="1">The sequence shown here is derived from an EMBL/GenBank/DDBJ whole genome shotgun (WGS) entry which is preliminary data.</text>
</comment>
<name>A0ABQ9PFF6_9PEZI</name>
<accession>A0ABQ9PFF6</accession>
<proteinExistence type="predicted"/>
<gene>
    <name evidence="1" type="ORF">CLIM01_13483</name>
</gene>
<evidence type="ECO:0000313" key="1">
    <source>
        <dbReference type="EMBL" id="KAK0369166.1"/>
    </source>
</evidence>
<dbReference type="Proteomes" id="UP001169217">
    <property type="component" value="Unassembled WGS sequence"/>
</dbReference>
<evidence type="ECO:0000313" key="2">
    <source>
        <dbReference type="Proteomes" id="UP001169217"/>
    </source>
</evidence>
<reference evidence="1" key="1">
    <citation type="submission" date="2023-04" db="EMBL/GenBank/DDBJ databases">
        <title>Colletotrichum limetticola genome sequence.</title>
        <authorList>
            <person name="Baroncelli R."/>
        </authorList>
    </citation>
    <scope>NUCLEOTIDE SEQUENCE</scope>
    <source>
        <strain evidence="1">KLA-Anderson</strain>
    </source>
</reference>
<dbReference type="EMBL" id="JARUPT010000696">
    <property type="protein sequence ID" value="KAK0369166.1"/>
    <property type="molecule type" value="Genomic_DNA"/>
</dbReference>
<sequence>MNGAIRHGFVIYQKFRTRIAMV</sequence>
<keyword evidence="2" id="KW-1185">Reference proteome</keyword>